<comment type="caution">
    <text evidence="2">The sequence shown here is derived from an EMBL/GenBank/DDBJ whole genome shotgun (WGS) entry which is preliminary data.</text>
</comment>
<dbReference type="OrthoDB" id="77762at2759"/>
<dbReference type="Proteomes" id="UP000419144">
    <property type="component" value="Unassembled WGS sequence"/>
</dbReference>
<keyword evidence="3" id="KW-1185">Reference proteome</keyword>
<protein>
    <recommendedName>
        <fullName evidence="1">DUF4833 domain-containing protein</fullName>
    </recommendedName>
</protein>
<dbReference type="InterPro" id="IPR032269">
    <property type="entry name" value="DUF4833"/>
</dbReference>
<dbReference type="VEuPathDB" id="TriTrypDB:LtaPh_2109000"/>
<evidence type="ECO:0000313" key="2">
    <source>
        <dbReference type="EMBL" id="GET88322.1"/>
    </source>
</evidence>
<evidence type="ECO:0000259" key="1">
    <source>
        <dbReference type="Pfam" id="PF16117"/>
    </source>
</evidence>
<reference evidence="2" key="1">
    <citation type="submission" date="2019-11" db="EMBL/GenBank/DDBJ databases">
        <title>Leishmania tarentolae CDS.</title>
        <authorList>
            <person name="Goto Y."/>
            <person name="Yamagishi J."/>
        </authorList>
    </citation>
    <scope>NUCLEOTIDE SEQUENCE [LARGE SCALE GENOMIC DNA]</scope>
    <source>
        <strain evidence="2">Parrot Tar II</strain>
    </source>
</reference>
<evidence type="ECO:0000313" key="3">
    <source>
        <dbReference type="Proteomes" id="UP000419144"/>
    </source>
</evidence>
<gene>
    <name evidence="2" type="ORF">LtaPh_2109000</name>
</gene>
<organism evidence="2 3">
    <name type="scientific">Leishmania tarentolae</name>
    <name type="common">Sauroleishmania tarentolae</name>
    <dbReference type="NCBI Taxonomy" id="5689"/>
    <lineage>
        <taxon>Eukaryota</taxon>
        <taxon>Discoba</taxon>
        <taxon>Euglenozoa</taxon>
        <taxon>Kinetoplastea</taxon>
        <taxon>Metakinetoplastina</taxon>
        <taxon>Trypanosomatida</taxon>
        <taxon>Trypanosomatidae</taxon>
        <taxon>Leishmaniinae</taxon>
        <taxon>Leishmania</taxon>
        <taxon>lizard Leishmania</taxon>
    </lineage>
</organism>
<dbReference type="AlphaFoldDB" id="A0A640KFT9"/>
<name>A0A640KFT9_LEITA</name>
<dbReference type="Pfam" id="PF16117">
    <property type="entry name" value="DUF4833"/>
    <property type="match status" value="1"/>
</dbReference>
<sequence length="518" mass="57114">MPPASLAQACPWTDESVAMAAATERRRRQAHCGWPRLGACRRTFALVYITSYSLHSKLTDVCRNLFCEGEQVFFHTQRDADLFACSSSVAICAFPLPLAASNDFPEHTHTHAHTRTHTHTFRGTSPPISLPLFHMSVPLVASGKTVEGDSDLFFAITRAFSVPGASSQYQTPLAFNQLLRSRLRQRNRFNHDHHDTIAYIERSKNANVVAYTANLVDAATNERVSSGVGRQCVLYRDDPLHAYFVNLEPSYLEQRRFKGIEYDCDDLNILERTLAYGCSATPVNTESVLQYWRRDTPEAFAALQEEWKVCGSIDASTEDQATTDAEQQDRKCALEGSGATVTPLSANALTVESLDAALKTWWAPFHPYMSHFVALSTWPGLIMCLPPVAKMVSGQCGSVTAVGLPVPAASEEQSSTSADQVYAADTTEVQSPMVDTTNSTYGTHTEPAEATATSGLLLDEDTVVAIITRIDGELSVLEKVYVKSTEPKRFYNMPKVEYIEVFGVSLATGDATYEKKTY</sequence>
<feature type="domain" description="DUF4833" evidence="1">
    <location>
        <begin position="459"/>
        <end position="515"/>
    </location>
</feature>
<accession>A0A640KFT9</accession>
<proteinExistence type="predicted"/>
<dbReference type="EMBL" id="BLBS01000026">
    <property type="protein sequence ID" value="GET88322.1"/>
    <property type="molecule type" value="Genomic_DNA"/>
</dbReference>